<evidence type="ECO:0000313" key="5">
    <source>
        <dbReference type="EMBL" id="GMI63739.1"/>
    </source>
</evidence>
<dbReference type="GO" id="GO:0003700">
    <property type="term" value="F:DNA-binding transcription factor activity"/>
    <property type="evidence" value="ECO:0007669"/>
    <property type="project" value="TreeGrafter"/>
</dbReference>
<evidence type="ECO:0000256" key="1">
    <source>
        <dbReference type="ARBA" id="ARBA00004123"/>
    </source>
</evidence>
<evidence type="ECO:0000256" key="3">
    <source>
        <dbReference type="ARBA" id="ARBA00023163"/>
    </source>
</evidence>
<keyword evidence="6" id="KW-1185">Reference proteome</keyword>
<name>A0A9W7LH18_HIBTR</name>
<keyword evidence="3" id="KW-0804">Transcription</keyword>
<evidence type="ECO:0008006" key="7">
    <source>
        <dbReference type="Google" id="ProtNLM"/>
    </source>
</evidence>
<proteinExistence type="predicted"/>
<dbReference type="Proteomes" id="UP001165190">
    <property type="component" value="Unassembled WGS sequence"/>
</dbReference>
<comment type="caution">
    <text evidence="5">The sequence shown here is derived from an EMBL/GenBank/DDBJ whole genome shotgun (WGS) entry which is preliminary data.</text>
</comment>
<dbReference type="AlphaFoldDB" id="A0A9W7LH18"/>
<dbReference type="InterPro" id="IPR036638">
    <property type="entry name" value="HLH_DNA-bd_sf"/>
</dbReference>
<dbReference type="GO" id="GO:0005634">
    <property type="term" value="C:nucleus"/>
    <property type="evidence" value="ECO:0007669"/>
    <property type="project" value="UniProtKB-SubCell"/>
</dbReference>
<keyword evidence="4" id="KW-0539">Nucleus</keyword>
<dbReference type="EMBL" id="BSYR01000002">
    <property type="protein sequence ID" value="GMI63739.1"/>
    <property type="molecule type" value="Genomic_DNA"/>
</dbReference>
<keyword evidence="2" id="KW-0805">Transcription regulation</keyword>
<protein>
    <recommendedName>
        <fullName evidence="7">BHLH domain-containing protein</fullName>
    </recommendedName>
</protein>
<gene>
    <name evidence="5" type="ORF">HRI_000043200</name>
</gene>
<dbReference type="PANTHER" id="PTHR12565:SF444">
    <property type="entry name" value="TRANSCRIPTION FACTOR BHLH62-RELATED"/>
    <property type="match status" value="1"/>
</dbReference>
<reference evidence="5" key="1">
    <citation type="submission" date="2023-05" db="EMBL/GenBank/DDBJ databases">
        <title>Genome and transcriptome analyses reveal genes involved in the formation of fine ridges on petal epidermal cells in Hibiscus trionum.</title>
        <authorList>
            <person name="Koshimizu S."/>
            <person name="Masuda S."/>
            <person name="Ishii T."/>
            <person name="Shirasu K."/>
            <person name="Hoshino A."/>
            <person name="Arita M."/>
        </authorList>
    </citation>
    <scope>NUCLEOTIDE SEQUENCE</scope>
    <source>
        <strain evidence="5">Hamamatsu line</strain>
    </source>
</reference>
<evidence type="ECO:0000256" key="4">
    <source>
        <dbReference type="ARBA" id="ARBA00023242"/>
    </source>
</evidence>
<sequence>MKYMQASVPGRNKITGKAGMLDESINYVQSLQRQVEFLSMKLATVSPRLDFDIDNLYVKEVFPLVLLISQRLRTWHRNWKITFRYGNQLFRYGPPKDD</sequence>
<dbReference type="GO" id="GO:0046983">
    <property type="term" value="F:protein dimerization activity"/>
    <property type="evidence" value="ECO:0007669"/>
    <property type="project" value="InterPro"/>
</dbReference>
<dbReference type="OrthoDB" id="977992at2759"/>
<evidence type="ECO:0000256" key="2">
    <source>
        <dbReference type="ARBA" id="ARBA00023015"/>
    </source>
</evidence>
<evidence type="ECO:0000313" key="6">
    <source>
        <dbReference type="Proteomes" id="UP001165190"/>
    </source>
</evidence>
<dbReference type="SUPFAM" id="SSF47459">
    <property type="entry name" value="HLH, helix-loop-helix DNA-binding domain"/>
    <property type="match status" value="1"/>
</dbReference>
<dbReference type="InterPro" id="IPR024097">
    <property type="entry name" value="bHLH_ZIP_TF"/>
</dbReference>
<accession>A0A9W7LH18</accession>
<comment type="subcellular location">
    <subcellularLocation>
        <location evidence="1">Nucleus</location>
    </subcellularLocation>
</comment>
<dbReference type="PANTHER" id="PTHR12565">
    <property type="entry name" value="STEROL REGULATORY ELEMENT-BINDING PROTEIN"/>
    <property type="match status" value="1"/>
</dbReference>
<organism evidence="5 6">
    <name type="scientific">Hibiscus trionum</name>
    <name type="common">Flower of an hour</name>
    <dbReference type="NCBI Taxonomy" id="183268"/>
    <lineage>
        <taxon>Eukaryota</taxon>
        <taxon>Viridiplantae</taxon>
        <taxon>Streptophyta</taxon>
        <taxon>Embryophyta</taxon>
        <taxon>Tracheophyta</taxon>
        <taxon>Spermatophyta</taxon>
        <taxon>Magnoliopsida</taxon>
        <taxon>eudicotyledons</taxon>
        <taxon>Gunneridae</taxon>
        <taxon>Pentapetalae</taxon>
        <taxon>rosids</taxon>
        <taxon>malvids</taxon>
        <taxon>Malvales</taxon>
        <taxon>Malvaceae</taxon>
        <taxon>Malvoideae</taxon>
        <taxon>Hibiscus</taxon>
    </lineage>
</organism>